<dbReference type="Araport" id="AT3G17261"/>
<keyword evidence="1" id="KW-0812">Transmembrane</keyword>
<evidence type="ECO:0000256" key="1">
    <source>
        <dbReference type="SAM" id="Phobius"/>
    </source>
</evidence>
<dbReference type="EMBL" id="CACRSJ010000106">
    <property type="protein sequence ID" value="VYS57670.1"/>
    <property type="molecule type" value="Genomic_DNA"/>
</dbReference>
<accession>A0A654F935</accession>
<dbReference type="Proteomes" id="UP000426265">
    <property type="component" value="Unassembled WGS sequence"/>
</dbReference>
<dbReference type="EMBL" id="CACSHJ010000089">
    <property type="protein sequence ID" value="CAA0382727.1"/>
    <property type="molecule type" value="Genomic_DNA"/>
</dbReference>
<feature type="transmembrane region" description="Helical" evidence="1">
    <location>
        <begin position="12"/>
        <end position="31"/>
    </location>
</feature>
<proteinExistence type="predicted"/>
<dbReference type="Proteomes" id="UP000434276">
    <property type="component" value="Unassembled WGS sequence"/>
</dbReference>
<dbReference type="KEGG" id="ath:AT3G17261"/>
<dbReference type="ExpressionAtlas" id="A0A654F935">
    <property type="expression patterns" value="baseline"/>
</dbReference>
<sequence>MTSPPAPLQVLISSPLFHFSVSAIVHMYCLLVDNA</sequence>
<name>A0A654F935_ARATH</name>
<evidence type="ECO:0008006" key="7">
    <source>
        <dbReference type="Google" id="ProtNLM"/>
    </source>
</evidence>
<dbReference type="RefSeq" id="NP_001118649.1">
    <property type="nucleotide sequence ID" value="NM_001125177.1"/>
</dbReference>
<protein>
    <recommendedName>
        <fullName evidence="7">Transmembrane protein</fullName>
    </recommendedName>
</protein>
<evidence type="ECO:0000313" key="4">
    <source>
        <dbReference type="EMBL" id="VYS57670.1"/>
    </source>
</evidence>
<dbReference type="GeneID" id="6240342"/>
<dbReference type="AlphaFoldDB" id="A0A654F935"/>
<evidence type="ECO:0000313" key="2">
    <source>
        <dbReference type="Araport" id="AT3G17261"/>
    </source>
</evidence>
<reference evidence="4 5" key="1">
    <citation type="submission" date="2019-11" db="EMBL/GenBank/DDBJ databases">
        <authorList>
            <person name="Jiao W.-B."/>
            <person name="Schneeberger K."/>
        </authorList>
    </citation>
    <scope>NUCLEOTIDE SEQUENCE [LARGE SCALE GENOMIC DNA]</scope>
    <source>
        <strain evidence="5">cv. An-1</strain>
        <strain evidence="6">cv. C24</strain>
    </source>
</reference>
<gene>
    <name evidence="2" type="ordered locus">At3g17261</name>
    <name evidence="4" type="ORF">AN1_LOCUS13119</name>
    <name evidence="3" type="ORF">C24_LOCUS12950</name>
</gene>
<evidence type="ECO:0000313" key="3">
    <source>
        <dbReference type="EMBL" id="CAA0382727.1"/>
    </source>
</evidence>
<keyword evidence="1" id="KW-0472">Membrane</keyword>
<evidence type="ECO:0000313" key="6">
    <source>
        <dbReference type="Proteomes" id="UP000434276"/>
    </source>
</evidence>
<evidence type="ECO:0000313" key="5">
    <source>
        <dbReference type="Proteomes" id="UP000426265"/>
    </source>
</evidence>
<dbReference type="SMR" id="A0A654F935"/>
<keyword evidence="1" id="KW-1133">Transmembrane helix</keyword>
<organism evidence="4 5">
    <name type="scientific">Arabidopsis thaliana</name>
    <name type="common">Mouse-ear cress</name>
    <dbReference type="NCBI Taxonomy" id="3702"/>
    <lineage>
        <taxon>Eukaryota</taxon>
        <taxon>Viridiplantae</taxon>
        <taxon>Streptophyta</taxon>
        <taxon>Embryophyta</taxon>
        <taxon>Tracheophyta</taxon>
        <taxon>Spermatophyta</taxon>
        <taxon>Magnoliopsida</taxon>
        <taxon>eudicotyledons</taxon>
        <taxon>Gunneridae</taxon>
        <taxon>Pentapetalae</taxon>
        <taxon>rosids</taxon>
        <taxon>malvids</taxon>
        <taxon>Brassicales</taxon>
        <taxon>Brassicaceae</taxon>
        <taxon>Camelineae</taxon>
        <taxon>Arabidopsis</taxon>
    </lineage>
</organism>